<protein>
    <submittedName>
        <fullName evidence="2">Unannotated protein</fullName>
    </submittedName>
</protein>
<evidence type="ECO:0000259" key="1">
    <source>
        <dbReference type="Pfam" id="PF01048"/>
    </source>
</evidence>
<name>A0A6J7IZU5_9ZZZZ</name>
<dbReference type="EMBL" id="CAFBMX010000007">
    <property type="protein sequence ID" value="CAB4936475.1"/>
    <property type="molecule type" value="Genomic_DNA"/>
</dbReference>
<dbReference type="SUPFAM" id="SSF53167">
    <property type="entry name" value="Purine and uridine phosphorylases"/>
    <property type="match status" value="1"/>
</dbReference>
<proteinExistence type="predicted"/>
<gene>
    <name evidence="2" type="ORF">UFOPK3674_01509</name>
</gene>
<dbReference type="GO" id="GO:0003824">
    <property type="term" value="F:catalytic activity"/>
    <property type="evidence" value="ECO:0007669"/>
    <property type="project" value="InterPro"/>
</dbReference>
<dbReference type="Pfam" id="PF01048">
    <property type="entry name" value="PNP_UDP_1"/>
    <property type="match status" value="1"/>
</dbReference>
<dbReference type="PANTHER" id="PTHR43691">
    <property type="entry name" value="URIDINE PHOSPHORYLASE"/>
    <property type="match status" value="1"/>
</dbReference>
<organism evidence="2">
    <name type="scientific">freshwater metagenome</name>
    <dbReference type="NCBI Taxonomy" id="449393"/>
    <lineage>
        <taxon>unclassified sequences</taxon>
        <taxon>metagenomes</taxon>
        <taxon>ecological metagenomes</taxon>
    </lineage>
</organism>
<dbReference type="PANTHER" id="PTHR43691:SF11">
    <property type="entry name" value="FI09636P-RELATED"/>
    <property type="match status" value="1"/>
</dbReference>
<dbReference type="GO" id="GO:0009116">
    <property type="term" value="P:nucleoside metabolic process"/>
    <property type="evidence" value="ECO:0007669"/>
    <property type="project" value="InterPro"/>
</dbReference>
<dbReference type="AlphaFoldDB" id="A0A6J7IZU5"/>
<dbReference type="InterPro" id="IPR035994">
    <property type="entry name" value="Nucleoside_phosphorylase_sf"/>
</dbReference>
<feature type="domain" description="Nucleoside phosphorylase" evidence="1">
    <location>
        <begin position="17"/>
        <end position="202"/>
    </location>
</feature>
<dbReference type="InterPro" id="IPR000845">
    <property type="entry name" value="Nucleoside_phosphorylase_d"/>
</dbReference>
<accession>A0A6J7IZU5</accession>
<dbReference type="GO" id="GO:0005829">
    <property type="term" value="C:cytosol"/>
    <property type="evidence" value="ECO:0007669"/>
    <property type="project" value="TreeGrafter"/>
</dbReference>
<reference evidence="2" key="1">
    <citation type="submission" date="2020-05" db="EMBL/GenBank/DDBJ databases">
        <authorList>
            <person name="Chiriac C."/>
            <person name="Salcher M."/>
            <person name="Ghai R."/>
            <person name="Kavagutti S V."/>
        </authorList>
    </citation>
    <scope>NUCLEOTIDE SEQUENCE</scope>
</reference>
<evidence type="ECO:0000313" key="2">
    <source>
        <dbReference type="EMBL" id="CAB4936475.1"/>
    </source>
</evidence>
<dbReference type="Gene3D" id="3.40.50.1580">
    <property type="entry name" value="Nucleoside phosphorylase domain"/>
    <property type="match status" value="1"/>
</dbReference>
<sequence length="229" mass="23339">MMSPTRIVHPTAVLAPRALLPGDPGRALLLAQYLMADPKMFNHNRGLWGYTGRAADGEPLTIMSHGLGGPSAVAVLDELADLGLRTAVRIGTCSALEHGPAPGDLLAVTHAIPRDGTSAALGAHAPLEPDAVILAALREEADAAGIVLSSDLFHAPEEPHPDIDGAVAVDLSTAAVFAAAQQRSVRIGCVLLVRERGRDGSDALDAPAVEAGGERLGNAGFAALLAAGV</sequence>